<comment type="caution">
    <text evidence="4">The sequence shown here is derived from an EMBL/GenBank/DDBJ whole genome shotgun (WGS) entry which is preliminary data.</text>
</comment>
<dbReference type="AlphaFoldDB" id="A0A849L2J3"/>
<evidence type="ECO:0000313" key="5">
    <source>
        <dbReference type="Proteomes" id="UP000572377"/>
    </source>
</evidence>
<dbReference type="InterPro" id="IPR000863">
    <property type="entry name" value="Sulfotransferase_dom"/>
</dbReference>
<keyword evidence="5" id="KW-1185">Reference proteome</keyword>
<evidence type="ECO:0000259" key="3">
    <source>
        <dbReference type="Pfam" id="PF00685"/>
    </source>
</evidence>
<proteinExistence type="predicted"/>
<dbReference type="SUPFAM" id="SSF52540">
    <property type="entry name" value="P-loop containing nucleoside triphosphate hydrolases"/>
    <property type="match status" value="1"/>
</dbReference>
<gene>
    <name evidence="4" type="ORF">HMH01_08635</name>
</gene>
<keyword evidence="1" id="KW-0808">Transferase</keyword>
<evidence type="ECO:0000256" key="2">
    <source>
        <dbReference type="ARBA" id="ARBA00023180"/>
    </source>
</evidence>
<dbReference type="InterPro" id="IPR027417">
    <property type="entry name" value="P-loop_NTPase"/>
</dbReference>
<accession>A0A849L2J3</accession>
<feature type="domain" description="Sulfotransferase" evidence="3">
    <location>
        <begin position="8"/>
        <end position="179"/>
    </location>
</feature>
<dbReference type="PANTHER" id="PTHR10605">
    <property type="entry name" value="HEPARAN SULFATE SULFOTRANSFERASE"/>
    <property type="match status" value="1"/>
</dbReference>
<dbReference type="GO" id="GO:0008146">
    <property type="term" value="F:sulfotransferase activity"/>
    <property type="evidence" value="ECO:0007669"/>
    <property type="project" value="InterPro"/>
</dbReference>
<dbReference type="Gene3D" id="3.40.50.300">
    <property type="entry name" value="P-loop containing nucleotide triphosphate hydrolases"/>
    <property type="match status" value="1"/>
</dbReference>
<sequence>MTHPNRLPDFIVIGAMKAGTTALHHRLAAHPGIGMARLKETEFFLPAKARGRGLDWYARQFPPGDLKRGEVSPNYAKRLVFPGTPERIAALLPDVRLIYILRDPVARALSEYRHLRAMGRLAPGPLPPDAFARLVDASLYARQLEAYLAVFPISALHLATLEADPRGMLTALAGFLGVADDWPEARAAHGNRAASVAAMPGWFWSMRDGKAGQALRRHLPEGVKTGLRRAIAQPAPAAAIPPDLAARIRDAVAGDTGRLRGLTGGRFAEWSV</sequence>
<evidence type="ECO:0000313" key="4">
    <source>
        <dbReference type="EMBL" id="NNU80505.1"/>
    </source>
</evidence>
<dbReference type="EMBL" id="JABFBC010000001">
    <property type="protein sequence ID" value="NNU80505.1"/>
    <property type="molecule type" value="Genomic_DNA"/>
</dbReference>
<organism evidence="4 5">
    <name type="scientific">Halovulum dunhuangense</name>
    <dbReference type="NCBI Taxonomy" id="1505036"/>
    <lineage>
        <taxon>Bacteria</taxon>
        <taxon>Pseudomonadati</taxon>
        <taxon>Pseudomonadota</taxon>
        <taxon>Alphaproteobacteria</taxon>
        <taxon>Rhodobacterales</taxon>
        <taxon>Paracoccaceae</taxon>
        <taxon>Halovulum</taxon>
    </lineage>
</organism>
<name>A0A849L2J3_9RHOB</name>
<reference evidence="4 5" key="1">
    <citation type="submission" date="2020-05" db="EMBL/GenBank/DDBJ databases">
        <title>Gimesia benthica sp. nov., a novel planctomycete isolated from a deep-sea water sample of the Northwest Indian Ocean.</title>
        <authorList>
            <person name="Wang J."/>
            <person name="Ruan C."/>
            <person name="Song L."/>
            <person name="Zhu Y."/>
            <person name="Li A."/>
            <person name="Zheng X."/>
            <person name="Wang L."/>
            <person name="Lu Z."/>
            <person name="Huang Y."/>
            <person name="Du W."/>
            <person name="Zhou Y."/>
            <person name="Huang L."/>
            <person name="Dai X."/>
        </authorList>
    </citation>
    <scope>NUCLEOTIDE SEQUENCE [LARGE SCALE GENOMIC DNA]</scope>
    <source>
        <strain evidence="4 5">YYQ-30</strain>
    </source>
</reference>
<protein>
    <recommendedName>
        <fullName evidence="3">Sulfotransferase domain-containing protein</fullName>
    </recommendedName>
</protein>
<dbReference type="InterPro" id="IPR037359">
    <property type="entry name" value="NST/OST"/>
</dbReference>
<dbReference type="RefSeq" id="WP_171324323.1">
    <property type="nucleotide sequence ID" value="NZ_JABFBC010000001.1"/>
</dbReference>
<dbReference type="Proteomes" id="UP000572377">
    <property type="component" value="Unassembled WGS sequence"/>
</dbReference>
<dbReference type="PANTHER" id="PTHR10605:SF56">
    <property type="entry name" value="BIFUNCTIONAL HEPARAN SULFATE N-DEACETYLASE_N-SULFOTRANSFERASE"/>
    <property type="match status" value="1"/>
</dbReference>
<dbReference type="Pfam" id="PF00685">
    <property type="entry name" value="Sulfotransfer_1"/>
    <property type="match status" value="1"/>
</dbReference>
<keyword evidence="2" id="KW-0325">Glycoprotein</keyword>
<evidence type="ECO:0000256" key="1">
    <source>
        <dbReference type="ARBA" id="ARBA00022679"/>
    </source>
</evidence>